<evidence type="ECO:0000313" key="4">
    <source>
        <dbReference type="Proteomes" id="UP000236990"/>
    </source>
</evidence>
<dbReference type="AlphaFoldDB" id="A0A2S3U894"/>
<proteinExistence type="predicted"/>
<name>A0A2S3U894_LACPN</name>
<dbReference type="InterPro" id="IPR029052">
    <property type="entry name" value="Metallo-depent_PP-like"/>
</dbReference>
<accession>A0A2S3U894</accession>
<dbReference type="Gene3D" id="3.60.21.10">
    <property type="match status" value="1"/>
</dbReference>
<dbReference type="Proteomes" id="UP000236990">
    <property type="component" value="Unassembled WGS sequence"/>
</dbReference>
<feature type="domain" description="Calcineurin-like phosphoesterase" evidence="2">
    <location>
        <begin position="311"/>
        <end position="537"/>
    </location>
</feature>
<dbReference type="EMBL" id="NKCZ01000072">
    <property type="protein sequence ID" value="POD88534.1"/>
    <property type="molecule type" value="Genomic_DNA"/>
</dbReference>
<dbReference type="Pfam" id="PF00149">
    <property type="entry name" value="Metallophos"/>
    <property type="match status" value="1"/>
</dbReference>
<dbReference type="InterPro" id="IPR004843">
    <property type="entry name" value="Calcineurin-like_PHP"/>
</dbReference>
<reference evidence="3 4" key="1">
    <citation type="submission" date="2017-06" db="EMBL/GenBank/DDBJ databases">
        <title>Genome sequence of Lactobacillus plantarum subsp. plantarum strain SRCM101258.</title>
        <authorList>
            <person name="Cho S.H."/>
        </authorList>
    </citation>
    <scope>NUCLEOTIDE SEQUENCE [LARGE SCALE GENOMIC DNA]</scope>
    <source>
        <strain evidence="3 4">SRCM101258</strain>
    </source>
</reference>
<keyword evidence="1" id="KW-0175">Coiled coil</keyword>
<dbReference type="SUPFAM" id="SSF56300">
    <property type="entry name" value="Metallo-dependent phosphatases"/>
    <property type="match status" value="1"/>
</dbReference>
<protein>
    <recommendedName>
        <fullName evidence="2">Calcineurin-like phosphoesterase domain-containing protein</fullName>
    </recommendedName>
</protein>
<comment type="caution">
    <text evidence="3">The sequence shown here is derived from an EMBL/GenBank/DDBJ whole genome shotgun (WGS) entry which is preliminary data.</text>
</comment>
<organism evidence="3 4">
    <name type="scientific">Lactiplantibacillus plantarum subsp. plantarum</name>
    <dbReference type="NCBI Taxonomy" id="337330"/>
    <lineage>
        <taxon>Bacteria</taxon>
        <taxon>Bacillati</taxon>
        <taxon>Bacillota</taxon>
        <taxon>Bacilli</taxon>
        <taxon>Lactobacillales</taxon>
        <taxon>Lactobacillaceae</taxon>
        <taxon>Lactiplantibacillus</taxon>
    </lineage>
</organism>
<dbReference type="GO" id="GO:0016787">
    <property type="term" value="F:hydrolase activity"/>
    <property type="evidence" value="ECO:0007669"/>
    <property type="project" value="InterPro"/>
</dbReference>
<sequence>MISTITLDTYKQQISSGDAFNLSDSFNGRVGDEQVPLVVQFKERGLAQQFQDGLVPFLTGFVGNLDENDQVTAETGEAVSYVGTSDDIVGLGRVKMNLPGTIFPQEGYFYGFLGLQNADGKRVTTFNVWFHVYNGNPDMFVNKAPFRSELQKLLDESEQLISKTDGAIQAKLIEWQNAINKLITDGNTDLDTYKQRVSLAEGQLNDLATKIAANDIPTKTDLNKTIADLTGRLDDLDDQFTLNPVNPWMTAVSPDIEAQLSSYETTINKADGVVRILNLQDTHTSEAAIGDANYQLAAPKSIDQIQSLNMIAGDIDLVVANGDNINGNETKAMNIHRNQQFVDTVHGVFDSKPVLITLGNHDDGSVFDTDADVLTLPELTGIMGYSKYAQGENRPGGTATYSYYDFKGAKLRVISLDGFENPEVYNADGTIKYKRASASVFTETQLKWLVQALTLDADWHVIIFNHSPFKGFYRNTPYSTMTDVNHDVLNQILQAFANATTLTTTGNNTDFPVNITADFSKQAKGMLIACVFGHEHRDAAKQVINGVPAIERTCDIAVGEGRTVDTVSAYGVDVIEVDTVNKTINFNRFGAGSSVKWTF</sequence>
<evidence type="ECO:0000313" key="3">
    <source>
        <dbReference type="EMBL" id="POD88534.1"/>
    </source>
</evidence>
<feature type="coiled-coil region" evidence="1">
    <location>
        <begin position="190"/>
        <end position="239"/>
    </location>
</feature>
<gene>
    <name evidence="3" type="ORF">S101258_00705</name>
</gene>
<evidence type="ECO:0000259" key="2">
    <source>
        <dbReference type="Pfam" id="PF00149"/>
    </source>
</evidence>
<evidence type="ECO:0000256" key="1">
    <source>
        <dbReference type="SAM" id="Coils"/>
    </source>
</evidence>